<proteinExistence type="predicted"/>
<keyword evidence="2" id="KW-1185">Reference proteome</keyword>
<dbReference type="PANTHER" id="PTHR35841:SF1">
    <property type="entry name" value="PHOSPHONATES-BINDING PERIPLASMIC PROTEIN"/>
    <property type="match status" value="1"/>
</dbReference>
<name>A0A1M7EF21_9RHOB</name>
<dbReference type="EMBL" id="FRBR01000007">
    <property type="protein sequence ID" value="SHL90238.1"/>
    <property type="molecule type" value="Genomic_DNA"/>
</dbReference>
<sequence>MTATSLASLPMYDRPETAAANDRLWQAIRAELGYGPRHLTRDGDLWAHWTSSDLLLSQTCGYPFRARLHDKVTLVATPDFDLPDCPTGHYCSALVVRVDDPRQAPTEFATARFAYNDPLSQSGWAAPQNFAALQGFTFSNPKTTGGHRASALAVAEGHADIASLDALTWALIQRHDDFSCSLREIARTPPTPALPYITAPGNDADGLFDALEAAIGALTASDRHALGLRGLTRLPAQAYLDVPNPAPPPAETA</sequence>
<gene>
    <name evidence="1" type="ORF">SAMN05444398_10741</name>
</gene>
<dbReference type="SUPFAM" id="SSF53850">
    <property type="entry name" value="Periplasmic binding protein-like II"/>
    <property type="match status" value="1"/>
</dbReference>
<evidence type="ECO:0000313" key="1">
    <source>
        <dbReference type="EMBL" id="SHL90238.1"/>
    </source>
</evidence>
<dbReference type="PANTHER" id="PTHR35841">
    <property type="entry name" value="PHOSPHONATES-BINDING PERIPLASMIC PROTEIN"/>
    <property type="match status" value="1"/>
</dbReference>
<dbReference type="AlphaFoldDB" id="A0A1M7EF21"/>
<accession>A0A1M7EF21</accession>
<evidence type="ECO:0000313" key="2">
    <source>
        <dbReference type="Proteomes" id="UP000183974"/>
    </source>
</evidence>
<dbReference type="STRING" id="337701.SAMN05444398_10741"/>
<organism evidence="1 2">
    <name type="scientific">Roseovarius pacificus</name>
    <dbReference type="NCBI Taxonomy" id="337701"/>
    <lineage>
        <taxon>Bacteria</taxon>
        <taxon>Pseudomonadati</taxon>
        <taxon>Pseudomonadota</taxon>
        <taxon>Alphaproteobacteria</taxon>
        <taxon>Rhodobacterales</taxon>
        <taxon>Roseobacteraceae</taxon>
        <taxon>Roseovarius</taxon>
    </lineage>
</organism>
<dbReference type="Gene3D" id="3.40.190.10">
    <property type="entry name" value="Periplasmic binding protein-like II"/>
    <property type="match status" value="1"/>
</dbReference>
<protein>
    <submittedName>
        <fullName evidence="1">ABC transporter, phosphonate, substrate-binding protein</fullName>
    </submittedName>
</protein>
<dbReference type="Pfam" id="PF12974">
    <property type="entry name" value="Phosphonate-bd"/>
    <property type="match status" value="1"/>
</dbReference>
<dbReference type="Proteomes" id="UP000183974">
    <property type="component" value="Unassembled WGS sequence"/>
</dbReference>
<reference evidence="1 2" key="1">
    <citation type="submission" date="2016-11" db="EMBL/GenBank/DDBJ databases">
        <authorList>
            <person name="Jaros S."/>
            <person name="Januszkiewicz K."/>
            <person name="Wedrychowicz H."/>
        </authorList>
    </citation>
    <scope>NUCLEOTIDE SEQUENCE [LARGE SCALE GENOMIC DNA]</scope>
    <source>
        <strain evidence="1 2">DSM 29589</strain>
    </source>
</reference>